<evidence type="ECO:0000313" key="3">
    <source>
        <dbReference type="EMBL" id="NYE56923.1"/>
    </source>
</evidence>
<evidence type="ECO:0000259" key="2">
    <source>
        <dbReference type="Pfam" id="PF04509"/>
    </source>
</evidence>
<dbReference type="Proteomes" id="UP000604066">
    <property type="component" value="Unassembled WGS sequence"/>
</dbReference>
<dbReference type="CDD" id="cd17907">
    <property type="entry name" value="FliY_FliN-Y"/>
    <property type="match status" value="1"/>
</dbReference>
<dbReference type="PANTHER" id="PTHR43484:SF1">
    <property type="entry name" value="FLAGELLAR MOTOR SWITCH PROTEIN FLIN"/>
    <property type="match status" value="1"/>
</dbReference>
<reference evidence="3 4" key="1">
    <citation type="submission" date="2020-07" db="EMBL/GenBank/DDBJ databases">
        <title>Genomic Encyclopedia of Type Strains, Phase III (KMG-III): the genomes of soil and plant-associated and newly described type strains.</title>
        <authorList>
            <person name="Whitman W."/>
        </authorList>
    </citation>
    <scope>NUCLEOTIDE SEQUENCE [LARGE SCALE GENOMIC DNA]</scope>
    <source>
        <strain evidence="3 4">DSM 11255</strain>
    </source>
</reference>
<sequence>MDNQFLSQEEIDALLRSEPVPSESDGSGTGIILTDAEKDALGEAGNISMGSAATSLSQLVGRKVIITSPRVEVQKEKEFFASFREPYMVIEVEFTEGLSGKNVLIIKENEVGVIASLMMGGDGTHSGEITELEQSAAQEAMNQMIASSATALSEIFKRKINISPPRSKMINSRENDTYEPFGGHEVVVIYFNMQIEGLIDTDIMQVMEPATAKEVA</sequence>
<dbReference type="RefSeq" id="WP_051250194.1">
    <property type="nucleotide sequence ID" value="NZ_ATYG01000014.1"/>
</dbReference>
<organism evidence="3 4">
    <name type="scientific">Carboxydothermus ferrireducens DSM 11255</name>
    <dbReference type="NCBI Taxonomy" id="1119529"/>
    <lineage>
        <taxon>Bacteria</taxon>
        <taxon>Bacillati</taxon>
        <taxon>Bacillota</taxon>
        <taxon>Clostridia</taxon>
        <taxon>Thermoanaerobacterales</taxon>
        <taxon>Thermoanaerobacteraceae</taxon>
        <taxon>Carboxydothermus</taxon>
    </lineage>
</organism>
<protein>
    <submittedName>
        <fullName evidence="3">Flagellar motor switch protein FliN/FliY</fullName>
    </submittedName>
</protein>
<dbReference type="PANTHER" id="PTHR43484">
    <property type="match status" value="1"/>
</dbReference>
<dbReference type="EMBL" id="JACCBS010000001">
    <property type="protein sequence ID" value="NYE56923.1"/>
    <property type="molecule type" value="Genomic_DNA"/>
</dbReference>
<comment type="caution">
    <text evidence="3">The sequence shown here is derived from an EMBL/GenBank/DDBJ whole genome shotgun (WGS) entry which is preliminary data.</text>
</comment>
<keyword evidence="1" id="KW-0145">Chemotaxis</keyword>
<keyword evidence="3" id="KW-0969">Cilium</keyword>
<evidence type="ECO:0000256" key="1">
    <source>
        <dbReference type="ARBA" id="ARBA00022500"/>
    </source>
</evidence>
<gene>
    <name evidence="3" type="ORF">HDG70_000629</name>
</gene>
<dbReference type="InterPro" id="IPR007597">
    <property type="entry name" value="CheC"/>
</dbReference>
<feature type="domain" description="CheC-like protein" evidence="2">
    <location>
        <begin position="133"/>
        <end position="167"/>
    </location>
</feature>
<feature type="domain" description="CheC-like protein" evidence="2">
    <location>
        <begin position="37"/>
        <end position="72"/>
    </location>
</feature>
<evidence type="ECO:0000313" key="4">
    <source>
        <dbReference type="Proteomes" id="UP000604066"/>
    </source>
</evidence>
<dbReference type="Gene3D" id="3.40.1550.10">
    <property type="entry name" value="CheC-like"/>
    <property type="match status" value="1"/>
</dbReference>
<dbReference type="Pfam" id="PF04509">
    <property type="entry name" value="CheC"/>
    <property type="match status" value="2"/>
</dbReference>
<proteinExistence type="predicted"/>
<dbReference type="SUPFAM" id="SSF103039">
    <property type="entry name" value="CheC-like"/>
    <property type="match status" value="1"/>
</dbReference>
<accession>A0ABX2RA31</accession>
<name>A0ABX2RA31_9THEO</name>
<keyword evidence="4" id="KW-1185">Reference proteome</keyword>
<dbReference type="NCBIfam" id="NF005995">
    <property type="entry name" value="PRK08119.1"/>
    <property type="match status" value="1"/>
</dbReference>
<dbReference type="InterPro" id="IPR051469">
    <property type="entry name" value="FliN/MopA/SpaO"/>
</dbReference>
<keyword evidence="3" id="KW-0282">Flagellum</keyword>
<keyword evidence="3" id="KW-0966">Cell projection</keyword>
<dbReference type="InterPro" id="IPR028976">
    <property type="entry name" value="CheC-like_sf"/>
</dbReference>